<keyword evidence="4" id="KW-1185">Reference proteome</keyword>
<name>A0A1E5CBK6_9GAMM</name>
<dbReference type="AlphaFoldDB" id="A0A1E5CBK6"/>
<sequence length="337" mass="36008">MNIPFPYLLMLGESKDPLAIKTARGIHYWRPEKCMGQLRLNDDVPSLNLPDIDIQTAAKDGAKTLVLGMANAGGVLAPHFVPYIVEALNAGMNVASGLHQRLADTPAIAEAAEKSGTALFDLRHSNETLPVGTGIKRSGKRLLTVGTDCSVGKMFTTLALEKTMKARGLSATFCATGQTGILIEGNGIAVDAVVSDFIAGATEALSPDCEPNQWQLVEGQGSLLNPAFSGVTMGLLHGAQPDALVLCHEANRDTIRHLPHMPIPNIADIMELAVRLAKLTNPNPRFVGLAINTSALSEDEAKRYLDSLSNQYGLPATDPVRFGVDNIVDNLIHVFEE</sequence>
<dbReference type="EMBL" id="AJWN02000032">
    <property type="protein sequence ID" value="OEE62880.1"/>
    <property type="molecule type" value="Genomic_DNA"/>
</dbReference>
<dbReference type="InterPro" id="IPR027417">
    <property type="entry name" value="P-loop_NTPase"/>
</dbReference>
<reference evidence="3 4" key="1">
    <citation type="journal article" date="2012" name="Science">
        <title>Ecological populations of bacteria act as socially cohesive units of antibiotic production and resistance.</title>
        <authorList>
            <person name="Cordero O.X."/>
            <person name="Wildschutte H."/>
            <person name="Kirkup B."/>
            <person name="Proehl S."/>
            <person name="Ngo L."/>
            <person name="Hussain F."/>
            <person name="Le Roux F."/>
            <person name="Mincer T."/>
            <person name="Polz M.F."/>
        </authorList>
    </citation>
    <scope>NUCLEOTIDE SEQUENCE [LARGE SCALE GENOMIC DNA]</scope>
    <source>
        <strain evidence="3 4">FF-454</strain>
    </source>
</reference>
<dbReference type="NCBIfam" id="NF041892">
    <property type="entry name" value="DgcN"/>
    <property type="match status" value="1"/>
</dbReference>
<evidence type="ECO:0000259" key="2">
    <source>
        <dbReference type="Pfam" id="PF17396"/>
    </source>
</evidence>
<evidence type="ECO:0000259" key="1">
    <source>
        <dbReference type="Pfam" id="PF07755"/>
    </source>
</evidence>
<dbReference type="PANTHER" id="PTHR40690:SF1">
    <property type="entry name" value="DUF1611 DOMAIN-CONTAINING PROTEIN"/>
    <property type="match status" value="1"/>
</dbReference>
<accession>A0A1E5CBK6</accession>
<dbReference type="Gene3D" id="3.40.50.720">
    <property type="entry name" value="NAD(P)-binding Rossmann-like Domain"/>
    <property type="match status" value="1"/>
</dbReference>
<dbReference type="Pfam" id="PF17396">
    <property type="entry name" value="DUF1611_N"/>
    <property type="match status" value="1"/>
</dbReference>
<dbReference type="PIRSF" id="PIRSF026760">
    <property type="entry name" value="UCP026760"/>
    <property type="match status" value="1"/>
</dbReference>
<dbReference type="InterPro" id="IPR035402">
    <property type="entry name" value="DgcN-like_N"/>
</dbReference>
<feature type="domain" description="D-glutamate N-acetyltransferase-like C-terminal" evidence="1">
    <location>
        <begin position="131"/>
        <end position="328"/>
    </location>
</feature>
<organism evidence="3 4">
    <name type="scientific">Enterovibrio norvegicus FF-454</name>
    <dbReference type="NCBI Taxonomy" id="1185651"/>
    <lineage>
        <taxon>Bacteria</taxon>
        <taxon>Pseudomonadati</taxon>
        <taxon>Pseudomonadota</taxon>
        <taxon>Gammaproteobacteria</taxon>
        <taxon>Vibrionales</taxon>
        <taxon>Vibrionaceae</taxon>
        <taxon>Enterovibrio</taxon>
    </lineage>
</organism>
<comment type="caution">
    <text evidence="3">The sequence shown here is derived from an EMBL/GenBank/DDBJ whole genome shotgun (WGS) entry which is preliminary data.</text>
</comment>
<dbReference type="InterPro" id="IPR035086">
    <property type="entry name" value="DgcN-like_C"/>
</dbReference>
<dbReference type="SUPFAM" id="SSF52540">
    <property type="entry name" value="P-loop containing nucleoside triphosphate hydrolases"/>
    <property type="match status" value="1"/>
</dbReference>
<evidence type="ECO:0000313" key="3">
    <source>
        <dbReference type="EMBL" id="OEE62880.1"/>
    </source>
</evidence>
<feature type="domain" description="D-glutamate N-acetyltransferase-like N-terminal" evidence="2">
    <location>
        <begin position="47"/>
        <end position="124"/>
    </location>
</feature>
<proteinExistence type="predicted"/>
<dbReference type="Proteomes" id="UP000095039">
    <property type="component" value="Unassembled WGS sequence"/>
</dbReference>
<dbReference type="InterPro" id="IPR011669">
    <property type="entry name" value="DgcN-like"/>
</dbReference>
<protein>
    <submittedName>
        <fullName evidence="3">EBNA-1 nuclear protein</fullName>
    </submittedName>
</protein>
<dbReference type="Pfam" id="PF07755">
    <property type="entry name" value="DUF1611"/>
    <property type="match status" value="1"/>
</dbReference>
<gene>
    <name evidence="3" type="ORF">A1OK_20060</name>
</gene>
<dbReference type="Gene3D" id="3.40.50.300">
    <property type="entry name" value="P-loop containing nucleotide triphosphate hydrolases"/>
    <property type="match status" value="1"/>
</dbReference>
<evidence type="ECO:0000313" key="4">
    <source>
        <dbReference type="Proteomes" id="UP000095039"/>
    </source>
</evidence>
<dbReference type="RefSeq" id="WP_016958578.1">
    <property type="nucleotide sequence ID" value="NZ_AJWN02000032.1"/>
</dbReference>
<dbReference type="PANTHER" id="PTHR40690">
    <property type="entry name" value="GLL3100 PROTEIN"/>
    <property type="match status" value="1"/>
</dbReference>